<dbReference type="RefSeq" id="WP_248942813.1">
    <property type="nucleotide sequence ID" value="NZ_JAKIKS010000154.1"/>
</dbReference>
<reference evidence="1 2" key="1">
    <citation type="submission" date="2022-01" db="EMBL/GenBank/DDBJ databases">
        <title>Whole genome-based taxonomy of the Shewanellaceae.</title>
        <authorList>
            <person name="Martin-Rodriguez A.J."/>
        </authorList>
    </citation>
    <scope>NUCLEOTIDE SEQUENCE [LARGE SCALE GENOMIC DNA]</scope>
    <source>
        <strain evidence="1 2">DSM 17177</strain>
    </source>
</reference>
<comment type="caution">
    <text evidence="1">The sequence shown here is derived from an EMBL/GenBank/DDBJ whole genome shotgun (WGS) entry which is preliminary data.</text>
</comment>
<dbReference type="EMBL" id="JAKIKS010000154">
    <property type="protein sequence ID" value="MCL1127393.1"/>
    <property type="molecule type" value="Genomic_DNA"/>
</dbReference>
<accession>A0ABT0LI52</accession>
<name>A0ABT0LI52_9GAMM</name>
<dbReference type="Proteomes" id="UP001203423">
    <property type="component" value="Unassembled WGS sequence"/>
</dbReference>
<evidence type="ECO:0000313" key="2">
    <source>
        <dbReference type="Proteomes" id="UP001203423"/>
    </source>
</evidence>
<protein>
    <submittedName>
        <fullName evidence="1">Uncharacterized protein</fullName>
    </submittedName>
</protein>
<gene>
    <name evidence="1" type="ORF">L2764_23690</name>
</gene>
<proteinExistence type="predicted"/>
<keyword evidence="2" id="KW-1185">Reference proteome</keyword>
<evidence type="ECO:0000313" key="1">
    <source>
        <dbReference type="EMBL" id="MCL1127393.1"/>
    </source>
</evidence>
<sequence length="122" mass="13957">MVWKHISASSEDVREVINKLLNHINYVPSELRPYCKVAAADQKFEKAKGALFYYDGKIDEFSPIENTYILYDAYSLNDYEGLFNCVDIKLNSLSLAQSLQAQVIFTNSRSDDASVVIYYPKI</sequence>
<organism evidence="1 2">
    <name type="scientific">Shewanella surugensis</name>
    <dbReference type="NCBI Taxonomy" id="212020"/>
    <lineage>
        <taxon>Bacteria</taxon>
        <taxon>Pseudomonadati</taxon>
        <taxon>Pseudomonadota</taxon>
        <taxon>Gammaproteobacteria</taxon>
        <taxon>Alteromonadales</taxon>
        <taxon>Shewanellaceae</taxon>
        <taxon>Shewanella</taxon>
    </lineage>
</organism>